<sequence>MTLGMFTLMYFFLACWTVWPHGVGGGLHPFPADRRCLGEAVRHLPVLPDQGLSECLVGRGSGVDVAPSSPLAAGPAACAGVVAELAESLARQLGEVWRALTPCSMSS</sequence>
<reference evidence="2" key="1">
    <citation type="submission" date="2019-08" db="EMBL/GenBank/DDBJ databases">
        <title>Three high-quality genomes provides insights into domestication of ducks.</title>
        <authorList>
            <person name="Hou Z.C."/>
            <person name="Zhu F."/>
            <person name="Yin Z.T."/>
            <person name="Zhang F."/>
        </authorList>
    </citation>
    <scope>NUCLEOTIDE SEQUENCE [LARGE SCALE GENOMIC DNA]</scope>
</reference>
<feature type="signal peptide" evidence="1">
    <location>
        <begin position="1"/>
        <end position="25"/>
    </location>
</feature>
<name>A0A8B9TUG7_ANAPL</name>
<evidence type="ECO:0008006" key="4">
    <source>
        <dbReference type="Google" id="ProtNLM"/>
    </source>
</evidence>
<evidence type="ECO:0000313" key="2">
    <source>
        <dbReference type="Ensembl" id="ENSAPLP00020026983.1"/>
    </source>
</evidence>
<accession>A0A8B9TUG7</accession>
<feature type="chain" id="PRO_5034042574" description="Secreted protein" evidence="1">
    <location>
        <begin position="26"/>
        <end position="107"/>
    </location>
</feature>
<organism evidence="2 3">
    <name type="scientific">Anas platyrhynchos</name>
    <name type="common">Mallard</name>
    <name type="synonym">Anas boschas</name>
    <dbReference type="NCBI Taxonomy" id="8839"/>
    <lineage>
        <taxon>Eukaryota</taxon>
        <taxon>Metazoa</taxon>
        <taxon>Chordata</taxon>
        <taxon>Craniata</taxon>
        <taxon>Vertebrata</taxon>
        <taxon>Euteleostomi</taxon>
        <taxon>Archelosauria</taxon>
        <taxon>Archosauria</taxon>
        <taxon>Dinosauria</taxon>
        <taxon>Saurischia</taxon>
        <taxon>Theropoda</taxon>
        <taxon>Coelurosauria</taxon>
        <taxon>Aves</taxon>
        <taxon>Neognathae</taxon>
        <taxon>Galloanserae</taxon>
        <taxon>Anseriformes</taxon>
        <taxon>Anatidae</taxon>
        <taxon>Anatinae</taxon>
        <taxon>Anas</taxon>
    </lineage>
</organism>
<protein>
    <recommendedName>
        <fullName evidence="4">Secreted protein</fullName>
    </recommendedName>
</protein>
<evidence type="ECO:0000313" key="3">
    <source>
        <dbReference type="Proteomes" id="UP000694400"/>
    </source>
</evidence>
<proteinExistence type="predicted"/>
<evidence type="ECO:0000256" key="1">
    <source>
        <dbReference type="SAM" id="SignalP"/>
    </source>
</evidence>
<dbReference type="Ensembl" id="ENSAPLT00020029055.1">
    <property type="protein sequence ID" value="ENSAPLP00020026983.1"/>
    <property type="gene ID" value="ENSAPLG00020018328.1"/>
</dbReference>
<keyword evidence="1" id="KW-0732">Signal</keyword>
<dbReference type="AlphaFoldDB" id="A0A8B9TUG7"/>
<reference evidence="2" key="2">
    <citation type="submission" date="2025-08" db="UniProtKB">
        <authorList>
            <consortium name="Ensembl"/>
        </authorList>
    </citation>
    <scope>IDENTIFICATION</scope>
</reference>
<dbReference type="Proteomes" id="UP000694400">
    <property type="component" value="Chromosome 15"/>
</dbReference>
<reference evidence="2" key="3">
    <citation type="submission" date="2025-09" db="UniProtKB">
        <authorList>
            <consortium name="Ensembl"/>
        </authorList>
    </citation>
    <scope>IDENTIFICATION</scope>
</reference>